<dbReference type="Proteomes" id="UP000294359">
    <property type="component" value="Chromosome"/>
</dbReference>
<keyword evidence="3" id="KW-1185">Reference proteome</keyword>
<gene>
    <name evidence="2" type="ORF">E1742_19670</name>
    <name evidence="1" type="ORF">GCM10007388_40100</name>
</gene>
<protein>
    <submittedName>
        <fullName evidence="2">DUF1579 domain-containing protein</fullName>
    </submittedName>
</protein>
<reference evidence="2 3" key="2">
    <citation type="submission" date="2019-03" db="EMBL/GenBank/DDBJ databases">
        <title>Draft Genome Sequences of Six Type Strains of the Genus Massilia.</title>
        <authorList>
            <person name="Miess H."/>
            <person name="Frediansyhah A."/>
            <person name="Gross H."/>
        </authorList>
    </citation>
    <scope>NUCLEOTIDE SEQUENCE [LARGE SCALE GENOMIC DNA]</scope>
    <source>
        <strain evidence="2 3">DSM 17505</strain>
    </source>
</reference>
<dbReference type="OrthoDB" id="9814791at2"/>
<sequence>MPLPLAPAAPPDFDFIIGDWEVRHRRLRSRLTGCTEWEEFDGLSSTVKTLGGFGNLEDNLLRSPDGEFRAIAVRSYCRTTQTWSIWWLDGRNPTALDVPVTGKFNGDTGLFFADDVLDGQAIRVRFTWTGGARPRWEQAFSNDGGVCWETNWTMTFGPVKA</sequence>
<evidence type="ECO:0000313" key="1">
    <source>
        <dbReference type="EMBL" id="GGZ02469.1"/>
    </source>
</evidence>
<organism evidence="1 4">
    <name type="scientific">Pseudoduganella plicata</name>
    <dbReference type="NCBI Taxonomy" id="321984"/>
    <lineage>
        <taxon>Bacteria</taxon>
        <taxon>Pseudomonadati</taxon>
        <taxon>Pseudomonadota</taxon>
        <taxon>Betaproteobacteria</taxon>
        <taxon>Burkholderiales</taxon>
        <taxon>Oxalobacteraceae</taxon>
        <taxon>Telluria group</taxon>
        <taxon>Pseudoduganella</taxon>
    </lineage>
</organism>
<proteinExistence type="predicted"/>
<dbReference type="Proteomes" id="UP000619512">
    <property type="component" value="Unassembled WGS sequence"/>
</dbReference>
<dbReference type="RefSeq" id="WP_134386858.1">
    <property type="nucleotide sequence ID" value="NZ_BMWW01000008.1"/>
</dbReference>
<evidence type="ECO:0000313" key="2">
    <source>
        <dbReference type="EMBL" id="QBQ38154.1"/>
    </source>
</evidence>
<reference evidence="1" key="3">
    <citation type="submission" date="2022-12" db="EMBL/GenBank/DDBJ databases">
        <authorList>
            <person name="Sun Q."/>
            <person name="Kim S."/>
        </authorList>
    </citation>
    <scope>NUCLEOTIDE SEQUENCE</scope>
    <source>
        <strain evidence="1">KCTC 12344</strain>
    </source>
</reference>
<dbReference type="EMBL" id="CP038026">
    <property type="protein sequence ID" value="QBQ38154.1"/>
    <property type="molecule type" value="Genomic_DNA"/>
</dbReference>
<evidence type="ECO:0000313" key="4">
    <source>
        <dbReference type="Proteomes" id="UP000619512"/>
    </source>
</evidence>
<evidence type="ECO:0000313" key="3">
    <source>
        <dbReference type="Proteomes" id="UP000294359"/>
    </source>
</evidence>
<accession>A0A4P7BHC0</accession>
<name>A0A4P7BHC0_9BURK</name>
<reference evidence="1" key="1">
    <citation type="journal article" date="2014" name="Int. J. Syst. Evol. Microbiol.">
        <title>Complete genome sequence of Corynebacterium casei LMG S-19264T (=DSM 44701T), isolated from a smear-ripened cheese.</title>
        <authorList>
            <consortium name="US DOE Joint Genome Institute (JGI-PGF)"/>
            <person name="Walter F."/>
            <person name="Albersmeier A."/>
            <person name="Kalinowski J."/>
            <person name="Ruckert C."/>
        </authorList>
    </citation>
    <scope>NUCLEOTIDE SEQUENCE</scope>
    <source>
        <strain evidence="1">KCTC 12344</strain>
    </source>
</reference>
<dbReference type="EMBL" id="BMWW01000008">
    <property type="protein sequence ID" value="GGZ02469.1"/>
    <property type="molecule type" value="Genomic_DNA"/>
</dbReference>
<dbReference type="AlphaFoldDB" id="A0A4P7BHC0"/>